<reference evidence="2" key="1">
    <citation type="submission" date="2021-01" db="EMBL/GenBank/DDBJ databases">
        <authorList>
            <consortium name="Genoscope - CEA"/>
            <person name="William W."/>
        </authorList>
    </citation>
    <scope>NUCLEOTIDE SEQUENCE</scope>
</reference>
<keyword evidence="1" id="KW-0853">WD repeat</keyword>
<sequence length="119" mass="14156">MQIKVFDLKQRKLNESQLLSYHQQDVLTLNFMKKSNHFVSGSTDKSIIIWYMNQNNQWKCQQKLDGHSDAIGSLLLNNNENFIISGSQFIYQILEQIKWMVVLLKHQKSYQLCLFIKFK</sequence>
<keyword evidence="3" id="KW-1185">Reference proteome</keyword>
<dbReference type="PROSITE" id="PS50082">
    <property type="entry name" value="WD_REPEATS_2"/>
    <property type="match status" value="1"/>
</dbReference>
<feature type="repeat" description="WD" evidence="1">
    <location>
        <begin position="19"/>
        <end position="50"/>
    </location>
</feature>
<dbReference type="Proteomes" id="UP000688137">
    <property type="component" value="Unassembled WGS sequence"/>
</dbReference>
<dbReference type="SMART" id="SM00320">
    <property type="entry name" value="WD40"/>
    <property type="match status" value="2"/>
</dbReference>
<evidence type="ECO:0000313" key="3">
    <source>
        <dbReference type="Proteomes" id="UP000688137"/>
    </source>
</evidence>
<dbReference type="EMBL" id="CAJJDM010000273">
    <property type="protein sequence ID" value="CAD8118825.1"/>
    <property type="molecule type" value="Genomic_DNA"/>
</dbReference>
<proteinExistence type="predicted"/>
<dbReference type="GO" id="GO:0097361">
    <property type="term" value="C:cytosolic [4Fe-4S] assembly targeting complex"/>
    <property type="evidence" value="ECO:0007669"/>
    <property type="project" value="TreeGrafter"/>
</dbReference>
<evidence type="ECO:0000256" key="1">
    <source>
        <dbReference type="PROSITE-ProRule" id="PRU00221"/>
    </source>
</evidence>
<accession>A0A8S1QV86</accession>
<dbReference type="GO" id="GO:0016226">
    <property type="term" value="P:iron-sulfur cluster assembly"/>
    <property type="evidence" value="ECO:0007669"/>
    <property type="project" value="TreeGrafter"/>
</dbReference>
<dbReference type="AlphaFoldDB" id="A0A8S1QV86"/>
<protein>
    <submittedName>
        <fullName evidence="2">Uncharacterized protein</fullName>
    </submittedName>
</protein>
<gene>
    <name evidence="2" type="ORF">PPRIM_AZ9-3.1.T2640004</name>
</gene>
<dbReference type="PROSITE" id="PS50294">
    <property type="entry name" value="WD_REPEATS_REGION"/>
    <property type="match status" value="1"/>
</dbReference>
<organism evidence="2 3">
    <name type="scientific">Paramecium primaurelia</name>
    <dbReference type="NCBI Taxonomy" id="5886"/>
    <lineage>
        <taxon>Eukaryota</taxon>
        <taxon>Sar</taxon>
        <taxon>Alveolata</taxon>
        <taxon>Ciliophora</taxon>
        <taxon>Intramacronucleata</taxon>
        <taxon>Oligohymenophorea</taxon>
        <taxon>Peniculida</taxon>
        <taxon>Parameciidae</taxon>
        <taxon>Paramecium</taxon>
    </lineage>
</organism>
<dbReference type="PANTHER" id="PTHR19920:SF0">
    <property type="entry name" value="CYTOSOLIC IRON-SULFUR PROTEIN ASSEMBLY PROTEIN CIAO1-RELATED"/>
    <property type="match status" value="1"/>
</dbReference>
<name>A0A8S1QV86_PARPR</name>
<evidence type="ECO:0000313" key="2">
    <source>
        <dbReference type="EMBL" id="CAD8118825.1"/>
    </source>
</evidence>
<dbReference type="Pfam" id="PF00400">
    <property type="entry name" value="WD40"/>
    <property type="match status" value="2"/>
</dbReference>
<comment type="caution">
    <text evidence="2">The sequence shown here is derived from an EMBL/GenBank/DDBJ whole genome shotgun (WGS) entry which is preliminary data.</text>
</comment>
<dbReference type="InterPro" id="IPR001680">
    <property type="entry name" value="WD40_rpt"/>
</dbReference>
<dbReference type="PANTHER" id="PTHR19920">
    <property type="entry name" value="WD40 PROTEIN CIAO1"/>
    <property type="match status" value="1"/>
</dbReference>